<name>A0AAX4QGZ6_9CAUD</name>
<proteinExistence type="predicted"/>
<evidence type="ECO:0000313" key="2">
    <source>
        <dbReference type="Proteomes" id="UP001459105"/>
    </source>
</evidence>
<dbReference type="EMBL" id="PP438412">
    <property type="protein sequence ID" value="XAI95464.1"/>
    <property type="molecule type" value="Genomic_DNA"/>
</dbReference>
<dbReference type="Proteomes" id="UP001459105">
    <property type="component" value="Segment"/>
</dbReference>
<sequence length="133" mass="15288">MTQPRPKNLATREFVLWAIEAMFAAIKTKTYVMSNNFWATRWDGKSLELFGLGGINDESNWSEEERLAVSWCCAVSRADWYRCASLGHPVPESAMQFWCIPMGYASNPYFFSCWKRFANALPSESEHNEKTAN</sequence>
<organism evidence="1 2">
    <name type="scientific">Microcystis phage Mvi-JY20</name>
    <dbReference type="NCBI Taxonomy" id="3128146"/>
    <lineage>
        <taxon>Viruses</taxon>
        <taxon>Duplodnaviria</taxon>
        <taxon>Heunggongvirae</taxon>
        <taxon>Uroviricota</taxon>
        <taxon>Caudoviricetes</taxon>
    </lineage>
</organism>
<protein>
    <submittedName>
        <fullName evidence="1">Uncharacterized protein</fullName>
    </submittedName>
</protein>
<reference evidence="1" key="1">
    <citation type="submission" date="2024-03" db="EMBL/GenBank/DDBJ databases">
        <authorList>
            <person name="Lin W."/>
            <person name="Li D."/>
            <person name="Tong Y."/>
        </authorList>
    </citation>
    <scope>NUCLEOTIDE SEQUENCE</scope>
</reference>
<evidence type="ECO:0000313" key="1">
    <source>
        <dbReference type="EMBL" id="XAI95464.1"/>
    </source>
</evidence>
<accession>A0AAX4QGZ6</accession>